<name>A0A9D1HHK2_9FIRM</name>
<reference evidence="4" key="2">
    <citation type="journal article" date="2021" name="PeerJ">
        <title>Extensive microbial diversity within the chicken gut microbiome revealed by metagenomics and culture.</title>
        <authorList>
            <person name="Gilroy R."/>
            <person name="Ravi A."/>
            <person name="Getino M."/>
            <person name="Pursley I."/>
            <person name="Horton D.L."/>
            <person name="Alikhan N.F."/>
            <person name="Baker D."/>
            <person name="Gharbi K."/>
            <person name="Hall N."/>
            <person name="Watson M."/>
            <person name="Adriaenssens E.M."/>
            <person name="Foster-Nyarko E."/>
            <person name="Jarju S."/>
            <person name="Secka A."/>
            <person name="Antonio M."/>
            <person name="Oren A."/>
            <person name="Chaudhuri R.R."/>
            <person name="La Ragione R."/>
            <person name="Hildebrand F."/>
            <person name="Pallen M.J."/>
        </authorList>
    </citation>
    <scope>NUCLEOTIDE SEQUENCE</scope>
    <source>
        <strain evidence="4">CHK187-14744</strain>
    </source>
</reference>
<keyword evidence="2" id="KW-0479">Metal-binding</keyword>
<dbReference type="Proteomes" id="UP000824164">
    <property type="component" value="Unassembled WGS sequence"/>
</dbReference>
<reference evidence="4" key="1">
    <citation type="submission" date="2020-10" db="EMBL/GenBank/DDBJ databases">
        <authorList>
            <person name="Gilroy R."/>
        </authorList>
    </citation>
    <scope>NUCLEOTIDE SEQUENCE</scope>
    <source>
        <strain evidence="4">CHK187-14744</strain>
    </source>
</reference>
<dbReference type="PANTHER" id="PTHR11124">
    <property type="entry name" value="VACUOLAR SORTING PROTEIN VPS29"/>
    <property type="match status" value="1"/>
</dbReference>
<evidence type="ECO:0000256" key="1">
    <source>
        <dbReference type="ARBA" id="ARBA00008950"/>
    </source>
</evidence>
<dbReference type="InterPro" id="IPR029052">
    <property type="entry name" value="Metallo-depent_PP-like"/>
</dbReference>
<protein>
    <recommendedName>
        <fullName evidence="2">Phosphoesterase</fullName>
        <ecNumber evidence="2">3.1.4.-</ecNumber>
    </recommendedName>
</protein>
<evidence type="ECO:0000256" key="2">
    <source>
        <dbReference type="RuleBase" id="RU362039"/>
    </source>
</evidence>
<dbReference type="InterPro" id="IPR000979">
    <property type="entry name" value="Phosphodiesterase_MJ0936/Vps29"/>
</dbReference>
<dbReference type="GO" id="GO:0046872">
    <property type="term" value="F:metal ion binding"/>
    <property type="evidence" value="ECO:0007669"/>
    <property type="project" value="UniProtKB-KW"/>
</dbReference>
<comment type="cofactor">
    <cofactor evidence="2">
        <name>a divalent metal cation</name>
        <dbReference type="ChEBI" id="CHEBI:60240"/>
    </cofactor>
</comment>
<comment type="caution">
    <text evidence="4">The sequence shown here is derived from an EMBL/GenBank/DDBJ whole genome shotgun (WGS) entry which is preliminary data.</text>
</comment>
<dbReference type="SUPFAM" id="SSF56300">
    <property type="entry name" value="Metallo-dependent phosphatases"/>
    <property type="match status" value="1"/>
</dbReference>
<evidence type="ECO:0000313" key="4">
    <source>
        <dbReference type="EMBL" id="HIU03643.1"/>
    </source>
</evidence>
<dbReference type="GO" id="GO:0016787">
    <property type="term" value="F:hydrolase activity"/>
    <property type="evidence" value="ECO:0007669"/>
    <property type="project" value="UniProtKB-UniRule"/>
</dbReference>
<feature type="domain" description="Calcineurin-like phosphoesterase" evidence="3">
    <location>
        <begin position="1"/>
        <end position="148"/>
    </location>
</feature>
<accession>A0A9D1HHK2</accession>
<dbReference type="InterPro" id="IPR024654">
    <property type="entry name" value="Calcineurin-like_PHP_lpxH"/>
</dbReference>
<dbReference type="EMBL" id="DVLT01000066">
    <property type="protein sequence ID" value="HIU03643.1"/>
    <property type="molecule type" value="Genomic_DNA"/>
</dbReference>
<evidence type="ECO:0000313" key="5">
    <source>
        <dbReference type="Proteomes" id="UP000824164"/>
    </source>
</evidence>
<evidence type="ECO:0000259" key="3">
    <source>
        <dbReference type="Pfam" id="PF12850"/>
    </source>
</evidence>
<dbReference type="Pfam" id="PF12850">
    <property type="entry name" value="Metallophos_2"/>
    <property type="match status" value="1"/>
</dbReference>
<sequence>MRVLVVSDTHGINDNLMKVLEKEKKISWMLHLGDLEGSEHMIENTAPCPVTMVAGNNDYFTTAPMEAVVQFGKYKIFMTHGHKYGVNYGMMRLRMAAREKGCKIAMYGHTHHPCIDRDGDITIINPGSLTYPRQANRKPSYIVMDVDKDGDITFSLKYLKK</sequence>
<gene>
    <name evidence="4" type="ORF">IAB63_10370</name>
</gene>
<dbReference type="Gene3D" id="3.60.21.10">
    <property type="match status" value="1"/>
</dbReference>
<organism evidence="4 5">
    <name type="scientific">Candidatus Onthocola gallistercoris</name>
    <dbReference type="NCBI Taxonomy" id="2840876"/>
    <lineage>
        <taxon>Bacteria</taxon>
        <taxon>Bacillati</taxon>
        <taxon>Bacillota</taxon>
        <taxon>Bacilli</taxon>
        <taxon>Candidatus Onthocola</taxon>
    </lineage>
</organism>
<comment type="similarity">
    <text evidence="1 2">Belongs to the metallophosphoesterase superfamily. YfcE family.</text>
</comment>
<proteinExistence type="inferred from homology"/>
<dbReference type="AlphaFoldDB" id="A0A9D1HHK2"/>
<dbReference type="EC" id="3.1.4.-" evidence="2"/>
<dbReference type="NCBIfam" id="TIGR00040">
    <property type="entry name" value="yfcE"/>
    <property type="match status" value="1"/>
</dbReference>